<evidence type="ECO:0000256" key="3">
    <source>
        <dbReference type="ARBA" id="ARBA00022687"/>
    </source>
</evidence>
<dbReference type="Pfam" id="PF00505">
    <property type="entry name" value="HMG_box"/>
    <property type="match status" value="1"/>
</dbReference>
<dbReference type="InterPro" id="IPR009071">
    <property type="entry name" value="HMG_box_dom"/>
</dbReference>
<dbReference type="InterPro" id="IPR024940">
    <property type="entry name" value="TCF/LEF"/>
</dbReference>
<keyword evidence="6" id="KW-0010">Activator</keyword>
<evidence type="ECO:0000256" key="5">
    <source>
        <dbReference type="ARBA" id="ARBA00023125"/>
    </source>
</evidence>
<reference evidence="12" key="1">
    <citation type="submission" date="2023-08" db="EMBL/GenBank/DDBJ databases">
        <authorList>
            <person name="Alioto T."/>
            <person name="Alioto T."/>
            <person name="Gomez Garrido J."/>
        </authorList>
    </citation>
    <scope>NUCLEOTIDE SEQUENCE</scope>
</reference>
<feature type="compositionally biased region" description="Pro residues" evidence="10">
    <location>
        <begin position="40"/>
        <end position="56"/>
    </location>
</feature>
<organism evidence="12 13">
    <name type="scientific">Xyrichtys novacula</name>
    <name type="common">Pearly razorfish</name>
    <name type="synonym">Hemipteronotus novacula</name>
    <dbReference type="NCBI Taxonomy" id="13765"/>
    <lineage>
        <taxon>Eukaryota</taxon>
        <taxon>Metazoa</taxon>
        <taxon>Chordata</taxon>
        <taxon>Craniata</taxon>
        <taxon>Vertebrata</taxon>
        <taxon>Euteleostomi</taxon>
        <taxon>Actinopterygii</taxon>
        <taxon>Neopterygii</taxon>
        <taxon>Teleostei</taxon>
        <taxon>Neoteleostei</taxon>
        <taxon>Acanthomorphata</taxon>
        <taxon>Eupercaria</taxon>
        <taxon>Labriformes</taxon>
        <taxon>Labridae</taxon>
        <taxon>Xyrichtys</taxon>
    </lineage>
</organism>
<feature type="domain" description="HMG box" evidence="11">
    <location>
        <begin position="189"/>
        <end position="257"/>
    </location>
</feature>
<keyword evidence="13" id="KW-1185">Reference proteome</keyword>
<feature type="region of interest" description="Disordered" evidence="10">
    <location>
        <begin position="124"/>
        <end position="168"/>
    </location>
</feature>
<feature type="DNA-binding region" description="HMG box" evidence="9">
    <location>
        <begin position="189"/>
        <end position="257"/>
    </location>
</feature>
<dbReference type="Proteomes" id="UP001178508">
    <property type="component" value="Chromosome 13"/>
</dbReference>
<comment type="similarity">
    <text evidence="2">Belongs to the TCF/LEF family.</text>
</comment>
<dbReference type="PANTHER" id="PTHR10373:SF38">
    <property type="entry name" value="PROTEIN PANGOLIN, ISOFORM J"/>
    <property type="match status" value="1"/>
</dbReference>
<keyword evidence="3" id="KW-0879">Wnt signaling pathway</keyword>
<dbReference type="EMBL" id="OY660876">
    <property type="protein sequence ID" value="CAJ1070679.1"/>
    <property type="molecule type" value="Genomic_DNA"/>
</dbReference>
<dbReference type="SMART" id="SM00398">
    <property type="entry name" value="HMG"/>
    <property type="match status" value="1"/>
</dbReference>
<keyword evidence="7" id="KW-0804">Transcription</keyword>
<dbReference type="GO" id="GO:0000785">
    <property type="term" value="C:chromatin"/>
    <property type="evidence" value="ECO:0007669"/>
    <property type="project" value="TreeGrafter"/>
</dbReference>
<dbReference type="InterPro" id="IPR036910">
    <property type="entry name" value="HMG_box_dom_sf"/>
</dbReference>
<keyword evidence="4" id="KW-0805">Transcription regulation</keyword>
<dbReference type="PANTHER" id="PTHR10373">
    <property type="entry name" value="TRANSCRIPTION FACTOR 7 FAMILY MEMBER"/>
    <property type="match status" value="1"/>
</dbReference>
<comment type="subcellular location">
    <subcellularLocation>
        <location evidence="1">Nucleus</location>
    </subcellularLocation>
</comment>
<name>A0AAV1GCH0_XYRNO</name>
<dbReference type="GO" id="GO:0060070">
    <property type="term" value="P:canonical Wnt signaling pathway"/>
    <property type="evidence" value="ECO:0007669"/>
    <property type="project" value="TreeGrafter"/>
</dbReference>
<proteinExistence type="inferred from homology"/>
<evidence type="ECO:0000256" key="7">
    <source>
        <dbReference type="ARBA" id="ARBA00023163"/>
    </source>
</evidence>
<dbReference type="GO" id="GO:0000978">
    <property type="term" value="F:RNA polymerase II cis-regulatory region sequence-specific DNA binding"/>
    <property type="evidence" value="ECO:0007669"/>
    <property type="project" value="TreeGrafter"/>
</dbReference>
<feature type="region of interest" description="Disordered" evidence="10">
    <location>
        <begin position="262"/>
        <end position="281"/>
    </location>
</feature>
<evidence type="ECO:0000256" key="2">
    <source>
        <dbReference type="ARBA" id="ARBA00006569"/>
    </source>
</evidence>
<keyword evidence="8 9" id="KW-0539">Nucleus</keyword>
<evidence type="ECO:0000313" key="12">
    <source>
        <dbReference type="EMBL" id="CAJ1070679.1"/>
    </source>
</evidence>
<evidence type="ECO:0000256" key="9">
    <source>
        <dbReference type="PROSITE-ProRule" id="PRU00267"/>
    </source>
</evidence>
<dbReference type="GO" id="GO:1990907">
    <property type="term" value="C:beta-catenin-TCF complex"/>
    <property type="evidence" value="ECO:0007669"/>
    <property type="project" value="TreeGrafter"/>
</dbReference>
<evidence type="ECO:0000256" key="8">
    <source>
        <dbReference type="ARBA" id="ARBA00023242"/>
    </source>
</evidence>
<dbReference type="SUPFAM" id="SSF47095">
    <property type="entry name" value="HMG-box"/>
    <property type="match status" value="1"/>
</dbReference>
<evidence type="ECO:0000256" key="10">
    <source>
        <dbReference type="SAM" id="MobiDB-lite"/>
    </source>
</evidence>
<dbReference type="Gene3D" id="1.10.30.10">
    <property type="entry name" value="High mobility group box domain"/>
    <property type="match status" value="1"/>
</dbReference>
<dbReference type="AlphaFoldDB" id="A0AAV1GCH0"/>
<evidence type="ECO:0000256" key="6">
    <source>
        <dbReference type="ARBA" id="ARBA00023159"/>
    </source>
</evidence>
<evidence type="ECO:0000256" key="1">
    <source>
        <dbReference type="ARBA" id="ARBA00004123"/>
    </source>
</evidence>
<evidence type="ECO:0000313" key="13">
    <source>
        <dbReference type="Proteomes" id="UP001178508"/>
    </source>
</evidence>
<evidence type="ECO:0000259" key="11">
    <source>
        <dbReference type="PROSITE" id="PS50118"/>
    </source>
</evidence>
<evidence type="ECO:0000256" key="4">
    <source>
        <dbReference type="ARBA" id="ARBA00023015"/>
    </source>
</evidence>
<sequence>MDLVAEVDLAVGEMEWGEVISTLQSATKVLYGDINDTSSSPPPPPLPPPPPPPPSPAIEYPEVGFHPQPVGCLCKGYCGYFPTQCTLKGPGMAVPGLNWTGVADPGAYHGSGYNPNSMQSFNCNCQQKKEPPPYSKSPASYIPEEGADCHQSPPRPDDSGSVWSPPGAMNQELRYKRRKYGEGQKEPYVKKPLNAFMLFLKEERSKITVDRSIKAFAALCSSLGQKWKCLSDKEKAKYYRQAHKERRLHYLQHPYWSPSENYGKKRRIRGSPPSKTGGFASKPEVACQQCATLAEMRAPHAHTTVTLPVCNICHLIQVPHPGWLVSQTRTS</sequence>
<dbReference type="PROSITE" id="PS50118">
    <property type="entry name" value="HMG_BOX_2"/>
    <property type="match status" value="1"/>
</dbReference>
<dbReference type="GO" id="GO:0000981">
    <property type="term" value="F:DNA-binding transcription factor activity, RNA polymerase II-specific"/>
    <property type="evidence" value="ECO:0007669"/>
    <property type="project" value="TreeGrafter"/>
</dbReference>
<protein>
    <submittedName>
        <fullName evidence="12">Transcription factor 7-like 1-B isoform X1</fullName>
    </submittedName>
</protein>
<accession>A0AAV1GCH0</accession>
<dbReference type="SUPFAM" id="SSF101447">
    <property type="entry name" value="Formin homology 2 domain (FH2 domain)"/>
    <property type="match status" value="1"/>
</dbReference>
<feature type="region of interest" description="Disordered" evidence="10">
    <location>
        <begin position="32"/>
        <end position="61"/>
    </location>
</feature>
<keyword evidence="5 9" id="KW-0238">DNA-binding</keyword>
<gene>
    <name evidence="12" type="ORF">XNOV1_A032370</name>
</gene>